<keyword evidence="1" id="KW-0805">Transcription regulation</keyword>
<dbReference type="EMBL" id="BAAAYX010000002">
    <property type="protein sequence ID" value="GAA3689613.1"/>
    <property type="molecule type" value="Genomic_DNA"/>
</dbReference>
<dbReference type="CDD" id="cd06267">
    <property type="entry name" value="PBP1_LacI_sugar_binding-like"/>
    <property type="match status" value="1"/>
</dbReference>
<dbReference type="CDD" id="cd01392">
    <property type="entry name" value="HTH_LacI"/>
    <property type="match status" value="1"/>
</dbReference>
<gene>
    <name evidence="6" type="ORF">GCM10022204_00320</name>
</gene>
<dbReference type="SMART" id="SM00354">
    <property type="entry name" value="HTH_LACI"/>
    <property type="match status" value="1"/>
</dbReference>
<dbReference type="SUPFAM" id="SSF47413">
    <property type="entry name" value="lambda repressor-like DNA-binding domains"/>
    <property type="match status" value="1"/>
</dbReference>
<dbReference type="InterPro" id="IPR010982">
    <property type="entry name" value="Lambda_DNA-bd_dom_sf"/>
</dbReference>
<evidence type="ECO:0000256" key="3">
    <source>
        <dbReference type="ARBA" id="ARBA00023163"/>
    </source>
</evidence>
<feature type="domain" description="HTH lacI-type" evidence="5">
    <location>
        <begin position="31"/>
        <end position="85"/>
    </location>
</feature>
<dbReference type="PROSITE" id="PS50932">
    <property type="entry name" value="HTH_LACI_2"/>
    <property type="match status" value="1"/>
</dbReference>
<dbReference type="Gene3D" id="1.10.260.40">
    <property type="entry name" value="lambda repressor-like DNA-binding domains"/>
    <property type="match status" value="1"/>
</dbReference>
<dbReference type="InterPro" id="IPR046335">
    <property type="entry name" value="LacI/GalR-like_sensor"/>
</dbReference>
<keyword evidence="3" id="KW-0804">Transcription</keyword>
<dbReference type="Pfam" id="PF00356">
    <property type="entry name" value="LacI"/>
    <property type="match status" value="1"/>
</dbReference>
<protein>
    <submittedName>
        <fullName evidence="6">LacI family DNA-binding transcriptional regulator</fullName>
    </submittedName>
</protein>
<sequence>MLSSLSTDPASGRRKERRVVPPEPGEPSRPARIKDVAARAGVSLKTVTNVVHQRPYVKAETRARVQAAIDELDYRPSLAGRQLQSGRSNMITLAVPRIDEPYLGALAHRLIAAAAPRGYTVVMDETGGRVEREEQAARGYPGHGIDGVIYSPLALNPQLLAAMSRDTPMVLLGEPLPGSSADYVAIDNQGSAHEVVDHLVAQGRRRFVFLGGQPGLYPGVGEQRALAVDHRLAEHGLAPDDLVITTGRFRRGEGARRTRESLERLRDCDALVCASDLLALGAMFALREAGIGTPDDIAVVGWDNIDDGAYSQPTLTSVAPDLGALAEKAVDALITRIEGDRSESRSYVVPHELIIRRSSVRP</sequence>
<comment type="caution">
    <text evidence="6">The sequence shown here is derived from an EMBL/GenBank/DDBJ whole genome shotgun (WGS) entry which is preliminary data.</text>
</comment>
<dbReference type="PROSITE" id="PS00356">
    <property type="entry name" value="HTH_LACI_1"/>
    <property type="match status" value="1"/>
</dbReference>
<accession>A0ABP7CIS0</accession>
<dbReference type="Proteomes" id="UP001500051">
    <property type="component" value="Unassembled WGS sequence"/>
</dbReference>
<proteinExistence type="predicted"/>
<reference evidence="7" key="1">
    <citation type="journal article" date="2019" name="Int. J. Syst. Evol. Microbiol.">
        <title>The Global Catalogue of Microorganisms (GCM) 10K type strain sequencing project: providing services to taxonomists for standard genome sequencing and annotation.</title>
        <authorList>
            <consortium name="The Broad Institute Genomics Platform"/>
            <consortium name="The Broad Institute Genome Sequencing Center for Infectious Disease"/>
            <person name="Wu L."/>
            <person name="Ma J."/>
        </authorList>
    </citation>
    <scope>NUCLEOTIDE SEQUENCE [LARGE SCALE GENOMIC DNA]</scope>
    <source>
        <strain evidence="7">JCM 16548</strain>
    </source>
</reference>
<evidence type="ECO:0000259" key="5">
    <source>
        <dbReference type="PROSITE" id="PS50932"/>
    </source>
</evidence>
<keyword evidence="7" id="KW-1185">Reference proteome</keyword>
<evidence type="ECO:0000313" key="6">
    <source>
        <dbReference type="EMBL" id="GAA3689613.1"/>
    </source>
</evidence>
<name>A0ABP7CIS0_9ACTN</name>
<dbReference type="Pfam" id="PF13377">
    <property type="entry name" value="Peripla_BP_3"/>
    <property type="match status" value="1"/>
</dbReference>
<organism evidence="6 7">
    <name type="scientific">Microlunatus aurantiacus</name>
    <dbReference type="NCBI Taxonomy" id="446786"/>
    <lineage>
        <taxon>Bacteria</taxon>
        <taxon>Bacillati</taxon>
        <taxon>Actinomycetota</taxon>
        <taxon>Actinomycetes</taxon>
        <taxon>Propionibacteriales</taxon>
        <taxon>Propionibacteriaceae</taxon>
        <taxon>Microlunatus</taxon>
    </lineage>
</organism>
<evidence type="ECO:0000256" key="4">
    <source>
        <dbReference type="SAM" id="MobiDB-lite"/>
    </source>
</evidence>
<dbReference type="Gene3D" id="3.40.50.2300">
    <property type="match status" value="2"/>
</dbReference>
<dbReference type="SUPFAM" id="SSF53822">
    <property type="entry name" value="Periplasmic binding protein-like I"/>
    <property type="match status" value="1"/>
</dbReference>
<evidence type="ECO:0000313" key="7">
    <source>
        <dbReference type="Proteomes" id="UP001500051"/>
    </source>
</evidence>
<dbReference type="PANTHER" id="PTHR30146">
    <property type="entry name" value="LACI-RELATED TRANSCRIPTIONAL REPRESSOR"/>
    <property type="match status" value="1"/>
</dbReference>
<dbReference type="InterPro" id="IPR000843">
    <property type="entry name" value="HTH_LacI"/>
</dbReference>
<evidence type="ECO:0000256" key="1">
    <source>
        <dbReference type="ARBA" id="ARBA00023015"/>
    </source>
</evidence>
<dbReference type="InterPro" id="IPR028082">
    <property type="entry name" value="Peripla_BP_I"/>
</dbReference>
<evidence type="ECO:0000256" key="2">
    <source>
        <dbReference type="ARBA" id="ARBA00023125"/>
    </source>
</evidence>
<dbReference type="PANTHER" id="PTHR30146:SF109">
    <property type="entry name" value="HTH-TYPE TRANSCRIPTIONAL REGULATOR GALS"/>
    <property type="match status" value="1"/>
</dbReference>
<dbReference type="GO" id="GO:0003677">
    <property type="term" value="F:DNA binding"/>
    <property type="evidence" value="ECO:0007669"/>
    <property type="project" value="UniProtKB-KW"/>
</dbReference>
<keyword evidence="2 6" id="KW-0238">DNA-binding</keyword>
<feature type="region of interest" description="Disordered" evidence="4">
    <location>
        <begin position="1"/>
        <end position="30"/>
    </location>
</feature>